<organism evidence="6">
    <name type="scientific">Selaginella moellendorffii</name>
    <name type="common">Spikemoss</name>
    <dbReference type="NCBI Taxonomy" id="88036"/>
    <lineage>
        <taxon>Eukaryota</taxon>
        <taxon>Viridiplantae</taxon>
        <taxon>Streptophyta</taxon>
        <taxon>Embryophyta</taxon>
        <taxon>Tracheophyta</taxon>
        <taxon>Lycopodiopsida</taxon>
        <taxon>Selaginellales</taxon>
        <taxon>Selaginellaceae</taxon>
        <taxon>Selaginella</taxon>
    </lineage>
</organism>
<dbReference type="Gramene" id="EFJ32452">
    <property type="protein sequence ID" value="EFJ32452"/>
    <property type="gene ID" value="SELMODRAFT_168513"/>
</dbReference>
<dbReference type="InParanoid" id="D8R5A4"/>
<dbReference type="PANTHER" id="PTHR47989:SF61">
    <property type="entry name" value="PROTEIN KINASE DOMAIN-CONTAINING PROTEIN"/>
    <property type="match status" value="1"/>
</dbReference>
<dbReference type="PANTHER" id="PTHR47989">
    <property type="entry name" value="OS01G0750732 PROTEIN"/>
    <property type="match status" value="1"/>
</dbReference>
<dbReference type="KEGG" id="smo:SELMODRAFT_168513"/>
<protein>
    <recommendedName>
        <fullName evidence="4">Protein kinase domain-containing protein</fullName>
    </recommendedName>
</protein>
<sequence>MLLVLRQMPNGDLASALRRGDEFKSSDGETSESSDSSSAGSAKPLDWITRFKIAIGVAEALAFLHHDCSPAVIHRDLKSSSVFLDEGYEVRLGSFGKACRQQYGSDVFPVYDIYCYGKVLLDLVSGLDISSCCDGFGEAWLHRALPLMEFGKRDAFLRLVDPTLVLDEDHVKELMLLAVIAKSCLDPEHAQHQTMSNVLHMLQNPAFFLALAGQG</sequence>
<evidence type="ECO:0000256" key="2">
    <source>
        <dbReference type="ARBA" id="ARBA00022840"/>
    </source>
</evidence>
<dbReference type="AlphaFoldDB" id="D8R5A4"/>
<proteinExistence type="predicted"/>
<reference evidence="5 6" key="1">
    <citation type="journal article" date="2011" name="Science">
        <title>The Selaginella genome identifies genetic changes associated with the evolution of vascular plants.</title>
        <authorList>
            <person name="Banks J.A."/>
            <person name="Nishiyama T."/>
            <person name="Hasebe M."/>
            <person name="Bowman J.L."/>
            <person name="Gribskov M."/>
            <person name="dePamphilis C."/>
            <person name="Albert V.A."/>
            <person name="Aono N."/>
            <person name="Aoyama T."/>
            <person name="Ambrose B.A."/>
            <person name="Ashton N.W."/>
            <person name="Axtell M.J."/>
            <person name="Barker E."/>
            <person name="Barker M.S."/>
            <person name="Bennetzen J.L."/>
            <person name="Bonawitz N.D."/>
            <person name="Chapple C."/>
            <person name="Cheng C."/>
            <person name="Correa L.G."/>
            <person name="Dacre M."/>
            <person name="DeBarry J."/>
            <person name="Dreyer I."/>
            <person name="Elias M."/>
            <person name="Engstrom E.M."/>
            <person name="Estelle M."/>
            <person name="Feng L."/>
            <person name="Finet C."/>
            <person name="Floyd S.K."/>
            <person name="Frommer W.B."/>
            <person name="Fujita T."/>
            <person name="Gramzow L."/>
            <person name="Gutensohn M."/>
            <person name="Harholt J."/>
            <person name="Hattori M."/>
            <person name="Heyl A."/>
            <person name="Hirai T."/>
            <person name="Hiwatashi Y."/>
            <person name="Ishikawa M."/>
            <person name="Iwata M."/>
            <person name="Karol K.G."/>
            <person name="Koehler B."/>
            <person name="Kolukisaoglu U."/>
            <person name="Kubo M."/>
            <person name="Kurata T."/>
            <person name="Lalonde S."/>
            <person name="Li K."/>
            <person name="Li Y."/>
            <person name="Litt A."/>
            <person name="Lyons E."/>
            <person name="Manning G."/>
            <person name="Maruyama T."/>
            <person name="Michael T.P."/>
            <person name="Mikami K."/>
            <person name="Miyazaki S."/>
            <person name="Morinaga S."/>
            <person name="Murata T."/>
            <person name="Mueller-Roeber B."/>
            <person name="Nelson D.R."/>
            <person name="Obara M."/>
            <person name="Oguri Y."/>
            <person name="Olmstead R.G."/>
            <person name="Onodera N."/>
            <person name="Petersen B.L."/>
            <person name="Pils B."/>
            <person name="Prigge M."/>
            <person name="Rensing S.A."/>
            <person name="Riano-Pachon D.M."/>
            <person name="Roberts A.W."/>
            <person name="Sato Y."/>
            <person name="Scheller H.V."/>
            <person name="Schulz B."/>
            <person name="Schulz C."/>
            <person name="Shakirov E.V."/>
            <person name="Shibagaki N."/>
            <person name="Shinohara N."/>
            <person name="Shippen D.E."/>
            <person name="Soerensen I."/>
            <person name="Sotooka R."/>
            <person name="Sugimoto N."/>
            <person name="Sugita M."/>
            <person name="Sumikawa N."/>
            <person name="Tanurdzic M."/>
            <person name="Theissen G."/>
            <person name="Ulvskov P."/>
            <person name="Wakazuki S."/>
            <person name="Weng J.K."/>
            <person name="Willats W.W."/>
            <person name="Wipf D."/>
            <person name="Wolf P.G."/>
            <person name="Yang L."/>
            <person name="Zimmer A.D."/>
            <person name="Zhu Q."/>
            <person name="Mitros T."/>
            <person name="Hellsten U."/>
            <person name="Loque D."/>
            <person name="Otillar R."/>
            <person name="Salamov A."/>
            <person name="Schmutz J."/>
            <person name="Shapiro H."/>
            <person name="Lindquist E."/>
            <person name="Lucas S."/>
            <person name="Rokhsar D."/>
            <person name="Grigoriev I.V."/>
        </authorList>
    </citation>
    <scope>NUCLEOTIDE SEQUENCE [LARGE SCALE GENOMIC DNA]</scope>
</reference>
<dbReference type="Gene3D" id="1.10.510.10">
    <property type="entry name" value="Transferase(Phosphotransferase) domain 1"/>
    <property type="match status" value="1"/>
</dbReference>
<feature type="compositionally biased region" description="Low complexity" evidence="3">
    <location>
        <begin position="31"/>
        <end position="42"/>
    </location>
</feature>
<feature type="domain" description="Protein kinase" evidence="4">
    <location>
        <begin position="1"/>
        <end position="215"/>
    </location>
</feature>
<evidence type="ECO:0000313" key="5">
    <source>
        <dbReference type="EMBL" id="EFJ32452.1"/>
    </source>
</evidence>
<dbReference type="OrthoDB" id="1921728at2759"/>
<evidence type="ECO:0000313" key="6">
    <source>
        <dbReference type="Proteomes" id="UP000001514"/>
    </source>
</evidence>
<name>D8R5A4_SELML</name>
<dbReference type="Proteomes" id="UP000001514">
    <property type="component" value="Unassembled WGS sequence"/>
</dbReference>
<dbReference type="GO" id="GO:0005524">
    <property type="term" value="F:ATP binding"/>
    <property type="evidence" value="ECO:0007669"/>
    <property type="project" value="UniProtKB-KW"/>
</dbReference>
<dbReference type="InterPro" id="IPR011009">
    <property type="entry name" value="Kinase-like_dom_sf"/>
</dbReference>
<keyword evidence="2" id="KW-0067">ATP-binding</keyword>
<dbReference type="InterPro" id="IPR001245">
    <property type="entry name" value="Ser-Thr/Tyr_kinase_cat_dom"/>
</dbReference>
<gene>
    <name evidence="5" type="ORF">SELMODRAFT_168513</name>
</gene>
<dbReference type="eggNOG" id="ENOG502QR5S">
    <property type="taxonomic scope" value="Eukaryota"/>
</dbReference>
<dbReference type="GO" id="GO:0004672">
    <property type="term" value="F:protein kinase activity"/>
    <property type="evidence" value="ECO:0007669"/>
    <property type="project" value="InterPro"/>
</dbReference>
<evidence type="ECO:0000256" key="3">
    <source>
        <dbReference type="SAM" id="MobiDB-lite"/>
    </source>
</evidence>
<dbReference type="HOGENOM" id="CLU_1285190_0_0_1"/>
<accession>D8R5A4</accession>
<dbReference type="SUPFAM" id="SSF56112">
    <property type="entry name" value="Protein kinase-like (PK-like)"/>
    <property type="match status" value="1"/>
</dbReference>
<dbReference type="Pfam" id="PF07714">
    <property type="entry name" value="PK_Tyr_Ser-Thr"/>
    <property type="match status" value="1"/>
</dbReference>
<feature type="region of interest" description="Disordered" evidence="3">
    <location>
        <begin position="19"/>
        <end position="42"/>
    </location>
</feature>
<keyword evidence="1" id="KW-0547">Nucleotide-binding</keyword>
<dbReference type="PROSITE" id="PS50011">
    <property type="entry name" value="PROTEIN_KINASE_DOM"/>
    <property type="match status" value="1"/>
</dbReference>
<keyword evidence="6" id="KW-1185">Reference proteome</keyword>
<dbReference type="EMBL" id="GL377572">
    <property type="protein sequence ID" value="EFJ32452.1"/>
    <property type="molecule type" value="Genomic_DNA"/>
</dbReference>
<evidence type="ECO:0000256" key="1">
    <source>
        <dbReference type="ARBA" id="ARBA00022741"/>
    </source>
</evidence>
<dbReference type="InterPro" id="IPR000719">
    <property type="entry name" value="Prot_kinase_dom"/>
</dbReference>
<evidence type="ECO:0000259" key="4">
    <source>
        <dbReference type="PROSITE" id="PS50011"/>
    </source>
</evidence>